<keyword evidence="3" id="KW-1185">Reference proteome</keyword>
<feature type="compositionally biased region" description="Basic and acidic residues" evidence="1">
    <location>
        <begin position="20"/>
        <end position="40"/>
    </location>
</feature>
<accession>A0A0S4JAX8</accession>
<dbReference type="AlphaFoldDB" id="A0A0S4JAX8"/>
<gene>
    <name evidence="2" type="ORF">BSAL_09735</name>
</gene>
<evidence type="ECO:0000313" key="2">
    <source>
        <dbReference type="EMBL" id="CUG87358.1"/>
    </source>
</evidence>
<dbReference type="Proteomes" id="UP000051952">
    <property type="component" value="Unassembled WGS sequence"/>
</dbReference>
<dbReference type="VEuPathDB" id="TriTrypDB:BSAL_09735"/>
<dbReference type="OrthoDB" id="269972at2759"/>
<dbReference type="EMBL" id="CYKH01001501">
    <property type="protein sequence ID" value="CUG87358.1"/>
    <property type="molecule type" value="Genomic_DNA"/>
</dbReference>
<sequence length="223" mass="25528">MSFHSPVGLERKQSAIFDSKLQKQKKDESEQKELRERQQAEYASRHNVQELFTAIAAAITANGQPATEDEANRRIYEFLLRRKQAKEASKRRIQFTQKLLVEVKPNISMTMEVSASSSSDVQLHMRNVLSSNYTLDDVVPLTWEQFTQWELILQQLAMQAEDLPPALPQQILATIRSDGKVTGFVVTDDCPQGKVSKKLADKLWNVCMEFRQTSKRVGNFQLL</sequence>
<evidence type="ECO:0000256" key="1">
    <source>
        <dbReference type="SAM" id="MobiDB-lite"/>
    </source>
</evidence>
<organism evidence="2 3">
    <name type="scientific">Bodo saltans</name>
    <name type="common">Flagellated protozoan</name>
    <dbReference type="NCBI Taxonomy" id="75058"/>
    <lineage>
        <taxon>Eukaryota</taxon>
        <taxon>Discoba</taxon>
        <taxon>Euglenozoa</taxon>
        <taxon>Kinetoplastea</taxon>
        <taxon>Metakinetoplastina</taxon>
        <taxon>Eubodonida</taxon>
        <taxon>Bodonidae</taxon>
        <taxon>Bodo</taxon>
    </lineage>
</organism>
<reference evidence="3" key="1">
    <citation type="submission" date="2015-09" db="EMBL/GenBank/DDBJ databases">
        <authorList>
            <consortium name="Pathogen Informatics"/>
        </authorList>
    </citation>
    <scope>NUCLEOTIDE SEQUENCE [LARGE SCALE GENOMIC DNA]</scope>
    <source>
        <strain evidence="3">Lake Konstanz</strain>
    </source>
</reference>
<feature type="region of interest" description="Disordered" evidence="1">
    <location>
        <begin position="1"/>
        <end position="40"/>
    </location>
</feature>
<evidence type="ECO:0000313" key="3">
    <source>
        <dbReference type="Proteomes" id="UP000051952"/>
    </source>
</evidence>
<protein>
    <submittedName>
        <fullName evidence="2">Uncharacterized protein</fullName>
    </submittedName>
</protein>
<name>A0A0S4JAX8_BODSA</name>
<proteinExistence type="predicted"/>